<reference evidence="13" key="1">
    <citation type="submission" date="2017-04" db="EMBL/GenBank/DDBJ databases">
        <title>Complete Genome Sequences of Twelve Strains of a Stable Defined Moderately Diverse Mouse Microbiota 2 (sDMDMm2).</title>
        <authorList>
            <person name="Uchimura Y."/>
            <person name="Wyss M."/>
            <person name="Brugiroux S."/>
            <person name="Limenitakis J.P."/>
            <person name="Stecher B."/>
            <person name="McCoy K.D."/>
            <person name="Macpherson A.J."/>
        </authorList>
    </citation>
    <scope>NUCLEOTIDE SEQUENCE</scope>
    <source>
        <strain evidence="13">YL58</strain>
    </source>
</reference>
<comment type="catalytic activity">
    <reaction evidence="1">
        <text>ATP + protein L-histidine = ADP + protein N-phospho-L-histidine.</text>
        <dbReference type="EC" id="2.7.13.3"/>
    </reaction>
</comment>
<keyword evidence="5" id="KW-0808">Transferase</keyword>
<keyword evidence="4" id="KW-0597">Phosphoprotein</keyword>
<keyword evidence="10 11" id="KW-0472">Membrane</keyword>
<dbReference type="InterPro" id="IPR003594">
    <property type="entry name" value="HATPase_dom"/>
</dbReference>
<keyword evidence="9" id="KW-0902">Two-component regulatory system</keyword>
<dbReference type="CDD" id="cd00082">
    <property type="entry name" value="HisKA"/>
    <property type="match status" value="1"/>
</dbReference>
<comment type="subcellular location">
    <subcellularLocation>
        <location evidence="2">Membrane</location>
        <topology evidence="2">Multi-pass membrane protein</topology>
    </subcellularLocation>
</comment>
<organism evidence="13 14">
    <name type="scientific">Blautia pseudococcoides</name>
    <dbReference type="NCBI Taxonomy" id="1796616"/>
    <lineage>
        <taxon>Bacteria</taxon>
        <taxon>Bacillati</taxon>
        <taxon>Bacillota</taxon>
        <taxon>Clostridia</taxon>
        <taxon>Lachnospirales</taxon>
        <taxon>Lachnospiraceae</taxon>
        <taxon>Blautia</taxon>
    </lineage>
</organism>
<dbReference type="Gene3D" id="3.30.565.10">
    <property type="entry name" value="Histidine kinase-like ATPase, C-terminal domain"/>
    <property type="match status" value="1"/>
</dbReference>
<dbReference type="EC" id="2.7.13.3" evidence="3"/>
<dbReference type="GO" id="GO:0000155">
    <property type="term" value="F:phosphorelay sensor kinase activity"/>
    <property type="evidence" value="ECO:0007669"/>
    <property type="project" value="InterPro"/>
</dbReference>
<dbReference type="RefSeq" id="WP_065541932.1">
    <property type="nucleotide sequence ID" value="NZ_CP015405.2"/>
</dbReference>
<dbReference type="Gene3D" id="1.10.287.130">
    <property type="match status" value="1"/>
</dbReference>
<keyword evidence="7 13" id="KW-0418">Kinase</keyword>
<dbReference type="EMBL" id="CP015405">
    <property type="protein sequence ID" value="ANU75745.1"/>
    <property type="molecule type" value="Genomic_DNA"/>
</dbReference>
<dbReference type="InterPro" id="IPR036890">
    <property type="entry name" value="HATPase_C_sf"/>
</dbReference>
<dbReference type="PRINTS" id="PR01780">
    <property type="entry name" value="LANTIREGPROT"/>
</dbReference>
<dbReference type="InterPro" id="IPR003661">
    <property type="entry name" value="HisK_dim/P_dom"/>
</dbReference>
<keyword evidence="6 11" id="KW-0812">Transmembrane</keyword>
<evidence type="ECO:0000256" key="7">
    <source>
        <dbReference type="ARBA" id="ARBA00022777"/>
    </source>
</evidence>
<keyword evidence="8 11" id="KW-1133">Transmembrane helix</keyword>
<evidence type="ECO:0000256" key="6">
    <source>
        <dbReference type="ARBA" id="ARBA00022692"/>
    </source>
</evidence>
<evidence type="ECO:0000256" key="11">
    <source>
        <dbReference type="SAM" id="Phobius"/>
    </source>
</evidence>
<dbReference type="InterPro" id="IPR036097">
    <property type="entry name" value="HisK_dim/P_sf"/>
</dbReference>
<gene>
    <name evidence="13" type="ORF">A4V09_08155</name>
</gene>
<evidence type="ECO:0000256" key="1">
    <source>
        <dbReference type="ARBA" id="ARBA00000085"/>
    </source>
</evidence>
<dbReference type="GO" id="GO:0005886">
    <property type="term" value="C:plasma membrane"/>
    <property type="evidence" value="ECO:0007669"/>
    <property type="project" value="TreeGrafter"/>
</dbReference>
<feature type="transmembrane region" description="Helical" evidence="11">
    <location>
        <begin position="12"/>
        <end position="33"/>
    </location>
</feature>
<sequence length="457" mass="52950">MVHRLIPMKKQLMFYILQLVLGLVIVGMGWLFITNILICAKIVIPANYSENILKENSAKLSTLDKVTSDFLPIGCEFAVFDFNNNKKYGNMSSINEQHALNVILGNENNIQGNKIYSVIFREKEICVVKYNMRPYFNLTKRNLQLPNYDIISYAVMLIVYVIYVYISTFRLVKNWGKEFEKIKKITLEIENGNLDFEYCSSKVKEFSNAIDSLIRMRDALKDTLYSNWKMEYEKNEEIGALAHDIKIPLTIIKGNTELVLDYNSDSYNFLHLRNVLEAAEKIEKYLVVLLQYVKAKKIENNKRERIDCDTFSERICLEVKKYTANLHTKFEFSVDHVSGMIYIDYFSIERAIFNIIDNAIEYKVEDDKILCHTMLEDGMYTISVSNSCGQFDKEVLANATKLFYTSDKNRNTLHYGIGLAYVQRVVETNNGYMSIFNSDKLGATVKIQLPIISKENS</sequence>
<name>A0A1C7I815_9FIRM</name>
<evidence type="ECO:0000256" key="9">
    <source>
        <dbReference type="ARBA" id="ARBA00023012"/>
    </source>
</evidence>
<dbReference type="PANTHER" id="PTHR45528:SF8">
    <property type="entry name" value="HISTIDINE KINASE"/>
    <property type="match status" value="1"/>
</dbReference>
<dbReference type="InterPro" id="IPR008358">
    <property type="entry name" value="Sig_transdc_His_kin/Pase_MprB"/>
</dbReference>
<dbReference type="PROSITE" id="PS50109">
    <property type="entry name" value="HIS_KIN"/>
    <property type="match status" value="1"/>
</dbReference>
<evidence type="ECO:0000256" key="10">
    <source>
        <dbReference type="ARBA" id="ARBA00023136"/>
    </source>
</evidence>
<evidence type="ECO:0000313" key="13">
    <source>
        <dbReference type="EMBL" id="ANU75745.1"/>
    </source>
</evidence>
<dbReference type="InterPro" id="IPR050398">
    <property type="entry name" value="HssS/ArlS-like"/>
</dbReference>
<dbReference type="SMART" id="SM00387">
    <property type="entry name" value="HATPase_c"/>
    <property type="match status" value="1"/>
</dbReference>
<evidence type="ECO:0000256" key="4">
    <source>
        <dbReference type="ARBA" id="ARBA00022553"/>
    </source>
</evidence>
<evidence type="ECO:0000313" key="14">
    <source>
        <dbReference type="Proteomes" id="UP000092574"/>
    </source>
</evidence>
<dbReference type="Pfam" id="PF02518">
    <property type="entry name" value="HATPase_c"/>
    <property type="match status" value="1"/>
</dbReference>
<evidence type="ECO:0000259" key="12">
    <source>
        <dbReference type="PROSITE" id="PS50109"/>
    </source>
</evidence>
<evidence type="ECO:0000256" key="2">
    <source>
        <dbReference type="ARBA" id="ARBA00004141"/>
    </source>
</evidence>
<accession>A0A1C7I815</accession>
<dbReference type="SUPFAM" id="SSF55874">
    <property type="entry name" value="ATPase domain of HSP90 chaperone/DNA topoisomerase II/histidine kinase"/>
    <property type="match status" value="1"/>
</dbReference>
<protein>
    <recommendedName>
        <fullName evidence="3">histidine kinase</fullName>
        <ecNumber evidence="3">2.7.13.3</ecNumber>
    </recommendedName>
</protein>
<evidence type="ECO:0000256" key="3">
    <source>
        <dbReference type="ARBA" id="ARBA00012438"/>
    </source>
</evidence>
<evidence type="ECO:0000256" key="5">
    <source>
        <dbReference type="ARBA" id="ARBA00022679"/>
    </source>
</evidence>
<dbReference type="PANTHER" id="PTHR45528">
    <property type="entry name" value="SENSOR HISTIDINE KINASE CPXA"/>
    <property type="match status" value="1"/>
</dbReference>
<dbReference type="SUPFAM" id="SSF47384">
    <property type="entry name" value="Homodimeric domain of signal transducing histidine kinase"/>
    <property type="match status" value="1"/>
</dbReference>
<keyword evidence="14" id="KW-1185">Reference proteome</keyword>
<evidence type="ECO:0000256" key="8">
    <source>
        <dbReference type="ARBA" id="ARBA00022989"/>
    </source>
</evidence>
<dbReference type="InterPro" id="IPR005467">
    <property type="entry name" value="His_kinase_dom"/>
</dbReference>
<dbReference type="OrthoDB" id="84942at2"/>
<dbReference type="STRING" id="1796616.A4V09_08155"/>
<dbReference type="AlphaFoldDB" id="A0A1C7I815"/>
<feature type="transmembrane region" description="Helical" evidence="11">
    <location>
        <begin position="150"/>
        <end position="172"/>
    </location>
</feature>
<dbReference type="Proteomes" id="UP000092574">
    <property type="component" value="Chromosome"/>
</dbReference>
<dbReference type="KEGG" id="byl:A4V09_08155"/>
<feature type="domain" description="Histidine kinase" evidence="12">
    <location>
        <begin position="240"/>
        <end position="453"/>
    </location>
</feature>
<proteinExistence type="predicted"/>